<evidence type="ECO:0008006" key="4">
    <source>
        <dbReference type="Google" id="ProtNLM"/>
    </source>
</evidence>
<reference evidence="2 3" key="1">
    <citation type="journal article" date="2011" name="Stand. Genomic Sci.">
        <title>Complete genome sequence of Weeksella virosa type strain (9751).</title>
        <authorList>
            <person name="Lang E."/>
            <person name="Teshima H."/>
            <person name="Lucas S."/>
            <person name="Lapidus A."/>
            <person name="Hammon N."/>
            <person name="Deshpande S."/>
            <person name="Nolan M."/>
            <person name="Cheng J.F."/>
            <person name="Pitluck S."/>
            <person name="Liolios K."/>
            <person name="Pagani I."/>
            <person name="Mikhailova N."/>
            <person name="Ivanova N."/>
            <person name="Mavromatis K."/>
            <person name="Pati A."/>
            <person name="Tapia R."/>
            <person name="Han C."/>
            <person name="Goodwin L."/>
            <person name="Chen A."/>
            <person name="Palaniappan K."/>
            <person name="Land M."/>
            <person name="Hauser L."/>
            <person name="Chang Y.J."/>
            <person name="Jeffries C.D."/>
            <person name="Brambilla E.M."/>
            <person name="Kopitz M."/>
            <person name="Rohde M."/>
            <person name="Goker M."/>
            <person name="Tindall B.J."/>
            <person name="Detter J.C."/>
            <person name="Woyke T."/>
            <person name="Bristow J."/>
            <person name="Eisen J.A."/>
            <person name="Markowitz V."/>
            <person name="Hugenholtz P."/>
            <person name="Klenk H.P."/>
            <person name="Kyrpides N.C."/>
        </authorList>
    </citation>
    <scope>NUCLEOTIDE SEQUENCE [LARGE SCALE GENOMIC DNA]</scope>
    <source>
        <strain evidence="3">ATCC 43766 / DSM 16922 / JCM 21250 / NBRC 16016 / NCTC 11634 / CL345/78</strain>
    </source>
</reference>
<dbReference type="AlphaFoldDB" id="F0NXI7"/>
<dbReference type="EMBL" id="CP002455">
    <property type="protein sequence ID" value="ADX67977.1"/>
    <property type="molecule type" value="Genomic_DNA"/>
</dbReference>
<keyword evidence="1" id="KW-1133">Transmembrane helix</keyword>
<keyword evidence="3" id="KW-1185">Reference proteome</keyword>
<dbReference type="HOGENOM" id="CLU_036718_0_0_10"/>
<dbReference type="Proteomes" id="UP000008641">
    <property type="component" value="Chromosome"/>
</dbReference>
<dbReference type="InterPro" id="IPR007383">
    <property type="entry name" value="DUF445"/>
</dbReference>
<feature type="transmembrane region" description="Helical" evidence="1">
    <location>
        <begin position="395"/>
        <end position="413"/>
    </location>
</feature>
<evidence type="ECO:0000313" key="3">
    <source>
        <dbReference type="Proteomes" id="UP000008641"/>
    </source>
</evidence>
<gene>
    <name evidence="2" type="ordered locus">Weevi_1273</name>
</gene>
<evidence type="ECO:0000256" key="1">
    <source>
        <dbReference type="SAM" id="Phobius"/>
    </source>
</evidence>
<dbReference type="KEGG" id="wvi:Weevi_1273"/>
<dbReference type="PANTHER" id="PTHR38442">
    <property type="entry name" value="INNER MEMBRANE PROTEIN-RELATED"/>
    <property type="match status" value="1"/>
</dbReference>
<feature type="transmembrane region" description="Helical" evidence="1">
    <location>
        <begin position="53"/>
        <end position="72"/>
    </location>
</feature>
<keyword evidence="1" id="KW-0812">Transmembrane</keyword>
<reference evidence="3" key="2">
    <citation type="journal article" date="2011" name="Stand. Genomic Sci.">
        <title>Complete genome sequence of Weeksella virosa type strain (9751T).</title>
        <authorList>
            <person name="Lang E."/>
            <person name="Teshima H."/>
            <person name="Lucas S."/>
            <person name="Lapidus A."/>
            <person name="Hammon N."/>
            <person name="Deshpande S."/>
            <person name="Nolan M."/>
            <person name="Cheng J."/>
            <person name="Pitluck S."/>
            <person name="Liolios K."/>
            <person name="Pagani I."/>
            <person name="Mikhailova N."/>
            <person name="Ivanova N."/>
            <person name="Mavromatis K."/>
            <person name="Pati A."/>
            <person name="Tapia R."/>
            <person name="Han C."/>
            <person name="Goodwin L."/>
            <person name="Chen A."/>
            <person name="Palaniappan K."/>
            <person name="Land M."/>
            <person name="Hauser L."/>
            <person name="Chang Y."/>
            <person name="Jeffries C."/>
            <person name="Brambilla E."/>
            <person name="Kopitz M."/>
            <person name="Rohde M."/>
            <person name="Goker M."/>
            <person name="Tindall B."/>
            <person name="Detter J."/>
            <person name="Woyke T."/>
            <person name="Bristow J."/>
            <person name="Eisen J."/>
            <person name="Markowitz V."/>
            <person name="Hugenholtz P."/>
            <person name="Klenk H."/>
            <person name="Kyrpides N."/>
        </authorList>
    </citation>
    <scope>NUCLEOTIDE SEQUENCE [LARGE SCALE GENOMIC DNA]</scope>
    <source>
        <strain evidence="3">ATCC 43766 / DSM 16922 / JCM 21250 / NBRC 16016 / NCTC 11634 / CL345/78</strain>
    </source>
</reference>
<feature type="transmembrane region" description="Helical" evidence="1">
    <location>
        <begin position="15"/>
        <end position="33"/>
    </location>
</feature>
<dbReference type="RefSeq" id="WP_013598367.1">
    <property type="nucleotide sequence ID" value="NC_015144.1"/>
</dbReference>
<keyword evidence="1" id="KW-0472">Membrane</keyword>
<dbReference type="GO" id="GO:0005886">
    <property type="term" value="C:plasma membrane"/>
    <property type="evidence" value="ECO:0007669"/>
    <property type="project" value="TreeGrafter"/>
</dbReference>
<sequence>MTTDEKKKQLRKHKAIATGLFVLMTLLYLWMVFLEQETPKPWMGYVKAFSEAAMVGALADWFAVTALFRYPLGLKIPHTNLIERSKNAIGDNLGNFVQTNFLTPTNIRPYIEKLDVVSLANNWLKKPDNQHLLEEELMNISSKIVRDLNDEDVVNFLSDKGAEMLRQFDLQALVASSVNYMLDRNKHTEIINAILPKAIDYMYDSNGIIKEKLEEKHPIISMFVGKRISKGVVEGVVTYLEEIQQDEQHEFRLNIEKSLREVVDKISTSPDWKHRLSVMRDDFITDERMKYYTVDLWKTLKESLTQSFEEENSTMRNYLRKNIEKLALTLETDNELQRKINGWIRLFIYRLILRNVGEVELLISKTVDNWSGRELSNKLELEVGKDLQYIRVNGTLVGGLVGLIIYTITQLITN</sequence>
<organism evidence="2 3">
    <name type="scientific">Weeksella virosa (strain ATCC 43766 / DSM 16922 / JCM 21250 / CCUG 30538 / CDC 9751 / IAM 14551 / NBRC 16016 / NCTC 11634 / CL345/78)</name>
    <dbReference type="NCBI Taxonomy" id="865938"/>
    <lineage>
        <taxon>Bacteria</taxon>
        <taxon>Pseudomonadati</taxon>
        <taxon>Bacteroidota</taxon>
        <taxon>Flavobacteriia</taxon>
        <taxon>Flavobacteriales</taxon>
        <taxon>Weeksellaceae</taxon>
        <taxon>Weeksella</taxon>
    </lineage>
</organism>
<dbReference type="OrthoDB" id="9769590at2"/>
<name>F0NXI7_WEEVC</name>
<dbReference type="eggNOG" id="COG2733">
    <property type="taxonomic scope" value="Bacteria"/>
</dbReference>
<protein>
    <recommendedName>
        <fullName evidence="4">DUF445 domain-containing protein</fullName>
    </recommendedName>
</protein>
<dbReference type="Pfam" id="PF04286">
    <property type="entry name" value="DUF445"/>
    <property type="match status" value="1"/>
</dbReference>
<dbReference type="PANTHER" id="PTHR38442:SF1">
    <property type="entry name" value="INNER MEMBRANE PROTEIN"/>
    <property type="match status" value="1"/>
</dbReference>
<proteinExistence type="predicted"/>
<accession>F0NXI7</accession>
<evidence type="ECO:0000313" key="2">
    <source>
        <dbReference type="EMBL" id="ADX67977.1"/>
    </source>
</evidence>